<organism evidence="18 19">
    <name type="scientific">Aquincola tertiaricarbonis</name>
    <dbReference type="NCBI Taxonomy" id="391953"/>
    <lineage>
        <taxon>Bacteria</taxon>
        <taxon>Pseudomonadati</taxon>
        <taxon>Pseudomonadota</taxon>
        <taxon>Betaproteobacteria</taxon>
        <taxon>Burkholderiales</taxon>
        <taxon>Sphaerotilaceae</taxon>
        <taxon>Aquincola</taxon>
    </lineage>
</organism>
<dbReference type="InterPro" id="IPR037066">
    <property type="entry name" value="Plug_dom_sf"/>
</dbReference>
<dbReference type="InterPro" id="IPR012910">
    <property type="entry name" value="Plug_dom"/>
</dbReference>
<dbReference type="NCBIfam" id="TIGR01783">
    <property type="entry name" value="TonB-siderophor"/>
    <property type="match status" value="1"/>
</dbReference>
<dbReference type="Proteomes" id="UP001056201">
    <property type="component" value="Chromosome 1"/>
</dbReference>
<dbReference type="InterPro" id="IPR000531">
    <property type="entry name" value="Beta-barrel_TonB"/>
</dbReference>
<dbReference type="InterPro" id="IPR039426">
    <property type="entry name" value="TonB-dep_rcpt-like"/>
</dbReference>
<keyword evidence="19" id="KW-1185">Reference proteome</keyword>
<dbReference type="RefSeq" id="WP_250194081.1">
    <property type="nucleotide sequence ID" value="NZ_CP097635.1"/>
</dbReference>
<evidence type="ECO:0000256" key="8">
    <source>
        <dbReference type="ARBA" id="ARBA00023004"/>
    </source>
</evidence>
<dbReference type="SUPFAM" id="SSF56935">
    <property type="entry name" value="Porins"/>
    <property type="match status" value="1"/>
</dbReference>
<dbReference type="Pfam" id="PF00593">
    <property type="entry name" value="TonB_dep_Rec_b-barrel"/>
    <property type="match status" value="1"/>
</dbReference>
<evidence type="ECO:0000256" key="3">
    <source>
        <dbReference type="ARBA" id="ARBA00022448"/>
    </source>
</evidence>
<accession>A0ABY4S228</accession>
<evidence type="ECO:0000256" key="4">
    <source>
        <dbReference type="ARBA" id="ARBA00022452"/>
    </source>
</evidence>
<evidence type="ECO:0000256" key="16">
    <source>
        <dbReference type="SAM" id="SignalP"/>
    </source>
</evidence>
<keyword evidence="3 14" id="KW-0813">Transport</keyword>
<dbReference type="InterPro" id="IPR036942">
    <property type="entry name" value="Beta-barrel_TonB_sf"/>
</dbReference>
<proteinExistence type="inferred from homology"/>
<dbReference type="CDD" id="cd01347">
    <property type="entry name" value="ligand_gated_channel"/>
    <property type="match status" value="1"/>
</dbReference>
<evidence type="ECO:0000256" key="10">
    <source>
        <dbReference type="ARBA" id="ARBA00023077"/>
    </source>
</evidence>
<keyword evidence="9" id="KW-0406">Ion transport</keyword>
<dbReference type="PANTHER" id="PTHR32552:SF68">
    <property type="entry name" value="FERRICHROME OUTER MEMBRANE TRANSPORTER_PHAGE RECEPTOR"/>
    <property type="match status" value="1"/>
</dbReference>
<evidence type="ECO:0000313" key="19">
    <source>
        <dbReference type="Proteomes" id="UP001056201"/>
    </source>
</evidence>
<evidence type="ECO:0000256" key="12">
    <source>
        <dbReference type="ARBA" id="ARBA00023170"/>
    </source>
</evidence>
<reference evidence="18" key="1">
    <citation type="submission" date="2022-05" db="EMBL/GenBank/DDBJ databases">
        <title>An RpoN-dependent PEP-CTERM gene is involved in floc formation of an Aquincola tertiaricarbonis strain.</title>
        <authorList>
            <person name="Qiu D."/>
            <person name="Xia M."/>
        </authorList>
    </citation>
    <scope>NUCLEOTIDE SEQUENCE</scope>
    <source>
        <strain evidence="18">RN12</strain>
    </source>
</reference>
<gene>
    <name evidence="18" type="ORF">MW290_07625</name>
</gene>
<keyword evidence="6 14" id="KW-0812">Transmembrane</keyword>
<evidence type="ECO:0000313" key="18">
    <source>
        <dbReference type="EMBL" id="URI05816.1"/>
    </source>
</evidence>
<keyword evidence="11 14" id="KW-0472">Membrane</keyword>
<dbReference type="InterPro" id="IPR010105">
    <property type="entry name" value="TonB_sidphr_rcpt"/>
</dbReference>
<evidence type="ECO:0000256" key="7">
    <source>
        <dbReference type="ARBA" id="ARBA00022729"/>
    </source>
</evidence>
<comment type="similarity">
    <text evidence="2 14 15">Belongs to the TonB-dependent receptor family.</text>
</comment>
<keyword evidence="7 16" id="KW-0732">Signal</keyword>
<dbReference type="Gene3D" id="3.55.50.30">
    <property type="match status" value="1"/>
</dbReference>
<evidence type="ECO:0000256" key="14">
    <source>
        <dbReference type="PROSITE-ProRule" id="PRU01360"/>
    </source>
</evidence>
<dbReference type="Gene3D" id="2.170.130.10">
    <property type="entry name" value="TonB-dependent receptor, plug domain"/>
    <property type="match status" value="1"/>
</dbReference>
<evidence type="ECO:0000259" key="17">
    <source>
        <dbReference type="SMART" id="SM00965"/>
    </source>
</evidence>
<dbReference type="Gene3D" id="2.40.170.20">
    <property type="entry name" value="TonB-dependent receptor, beta-barrel domain"/>
    <property type="match status" value="1"/>
</dbReference>
<feature type="chain" id="PRO_5046210797" evidence="16">
    <location>
        <begin position="45"/>
        <end position="821"/>
    </location>
</feature>
<evidence type="ECO:0000256" key="11">
    <source>
        <dbReference type="ARBA" id="ARBA00023136"/>
    </source>
</evidence>
<keyword evidence="12 18" id="KW-0675">Receptor</keyword>
<evidence type="ECO:0000256" key="9">
    <source>
        <dbReference type="ARBA" id="ARBA00023065"/>
    </source>
</evidence>
<keyword evidence="4 14" id="KW-1134">Transmembrane beta strand</keyword>
<feature type="domain" description="Secretin/TonB short N-terminal" evidence="17">
    <location>
        <begin position="69"/>
        <end position="120"/>
    </location>
</feature>
<evidence type="ECO:0000256" key="5">
    <source>
        <dbReference type="ARBA" id="ARBA00022496"/>
    </source>
</evidence>
<evidence type="ECO:0000256" key="1">
    <source>
        <dbReference type="ARBA" id="ARBA00004571"/>
    </source>
</evidence>
<keyword evidence="13 14" id="KW-0998">Cell outer membrane</keyword>
<evidence type="ECO:0000256" key="15">
    <source>
        <dbReference type="RuleBase" id="RU003357"/>
    </source>
</evidence>
<dbReference type="Pfam" id="PF07660">
    <property type="entry name" value="STN"/>
    <property type="match status" value="1"/>
</dbReference>
<evidence type="ECO:0000256" key="2">
    <source>
        <dbReference type="ARBA" id="ARBA00009810"/>
    </source>
</evidence>
<feature type="signal peptide" evidence="16">
    <location>
        <begin position="1"/>
        <end position="44"/>
    </location>
</feature>
<dbReference type="InterPro" id="IPR011662">
    <property type="entry name" value="Secretin/TonB_short_N"/>
</dbReference>
<evidence type="ECO:0000256" key="6">
    <source>
        <dbReference type="ARBA" id="ARBA00022692"/>
    </source>
</evidence>
<keyword evidence="10 15" id="KW-0798">TonB box</keyword>
<dbReference type="EMBL" id="CP097635">
    <property type="protein sequence ID" value="URI05816.1"/>
    <property type="molecule type" value="Genomic_DNA"/>
</dbReference>
<name>A0ABY4S228_AQUTE</name>
<keyword evidence="5" id="KW-0410">Iron transport</keyword>
<keyword evidence="8" id="KW-0408">Iron</keyword>
<dbReference type="SMART" id="SM00965">
    <property type="entry name" value="STN"/>
    <property type="match status" value="1"/>
</dbReference>
<dbReference type="Pfam" id="PF07715">
    <property type="entry name" value="Plug"/>
    <property type="match status" value="1"/>
</dbReference>
<dbReference type="PROSITE" id="PS52016">
    <property type="entry name" value="TONB_DEPENDENT_REC_3"/>
    <property type="match status" value="1"/>
</dbReference>
<protein>
    <submittedName>
        <fullName evidence="18">TonB-dependent siderophore receptor</fullName>
    </submittedName>
</protein>
<evidence type="ECO:0000256" key="13">
    <source>
        <dbReference type="ARBA" id="ARBA00023237"/>
    </source>
</evidence>
<comment type="subcellular location">
    <subcellularLocation>
        <location evidence="1 14">Cell outer membrane</location>
        <topology evidence="1 14">Multi-pass membrane protein</topology>
    </subcellularLocation>
</comment>
<sequence>MHSTLHRPLPRWARWARYTVSAALACTLPLSPVLLAALAPAAQAASITYDIPAGPLEPALNRFGREAGILLSFSSELVAGLRSPGLRGQHEVGAALERLLQGTGLQAQPQPQGGWALVRAGQAAAAAPAAPAAVSVLPAVTARAAAETATGPVAGYVARRSATASKTDTALLDTPQSVSVVSAERIEALGATRLQEVLAYTPGVDGTIYGDDSRYDWIAVRGFETLSPGYYLDGLQLRNNAWWAVWQTENYGVERVEIQRGPASVLWGQNGPGGMVNLVSKRPAPGLLQELRVTLGSHARREVAADLSGAFGEGEAAQWRLVGLARDAELPAGGMANDRQYLAPSLTLKLGSDTRLTLLSQLLRTRAGVYVRVLPEAGTLVPTAAGTRLPATLLAGEPGFNRFDQDQTMLGYELEHRLNDRWTFSQGLRWARLDADMRQVYQTGYLDAAPANPQDPAAWRLLGRSVTTSREKIHSLVVDSRLQGDLVFGAWRHTLLAGVDLQRSRVDQVSVFGGTVSPLDVVAPVYGGAVVPGDPAVNSHTVLEQTGLYLQDQIRHGAWVMTLGARHDRAGVDTDDHLADASTRQRDHHTGVRAGIVYRAADGWAQYASYASSFVPSTTLNPATGRPFEPETGRQLEAGLRYEPAGQRAVYSAAVFELQRRNYVTYDALFVPSAQGEVTVRGLELEAVAEPRAGMNLTAAYAFTPKADVTRSAKPEEIGKQATAVPRHRLSLWVDQRLGAGLKLGLGARVVGSHHGIGETAVRDVPGYTLFDALLGWEMRAWSVALNVSNLTDKDVIVNCSSGNCYYGSQRRVSLSAAYRF</sequence>
<dbReference type="PANTHER" id="PTHR32552">
    <property type="entry name" value="FERRICHROME IRON RECEPTOR-RELATED"/>
    <property type="match status" value="1"/>
</dbReference>